<evidence type="ECO:0000256" key="2">
    <source>
        <dbReference type="ARBA" id="ARBA00009085"/>
    </source>
</evidence>
<dbReference type="PROSITE" id="PS00973">
    <property type="entry name" value="USP_2"/>
    <property type="match status" value="1"/>
</dbReference>
<evidence type="ECO:0000313" key="11">
    <source>
        <dbReference type="Proteomes" id="UP001222932"/>
    </source>
</evidence>
<feature type="compositionally biased region" description="Low complexity" evidence="8">
    <location>
        <begin position="426"/>
        <end position="435"/>
    </location>
</feature>
<feature type="compositionally biased region" description="Polar residues" evidence="8">
    <location>
        <begin position="561"/>
        <end position="577"/>
    </location>
</feature>
<organism evidence="10 11">
    <name type="scientific">Cutaneotrichosporon spelunceum</name>
    <dbReference type="NCBI Taxonomy" id="1672016"/>
    <lineage>
        <taxon>Eukaryota</taxon>
        <taxon>Fungi</taxon>
        <taxon>Dikarya</taxon>
        <taxon>Basidiomycota</taxon>
        <taxon>Agaricomycotina</taxon>
        <taxon>Tremellomycetes</taxon>
        <taxon>Trichosporonales</taxon>
        <taxon>Trichosporonaceae</taxon>
        <taxon>Cutaneotrichosporon</taxon>
    </lineage>
</organism>
<dbReference type="InterPro" id="IPR001394">
    <property type="entry name" value="Peptidase_C19_UCH"/>
</dbReference>
<feature type="compositionally biased region" description="Low complexity" evidence="8">
    <location>
        <begin position="579"/>
        <end position="601"/>
    </location>
</feature>
<evidence type="ECO:0000256" key="3">
    <source>
        <dbReference type="ARBA" id="ARBA00022670"/>
    </source>
</evidence>
<dbReference type="PANTHER" id="PTHR24006">
    <property type="entry name" value="UBIQUITIN CARBOXYL-TERMINAL HYDROLASE"/>
    <property type="match status" value="1"/>
</dbReference>
<keyword evidence="3 7" id="KW-0645">Protease</keyword>
<evidence type="ECO:0000256" key="6">
    <source>
        <dbReference type="ARBA" id="ARBA00022807"/>
    </source>
</evidence>
<dbReference type="Pfam" id="PF00443">
    <property type="entry name" value="UCH"/>
    <property type="match status" value="1"/>
</dbReference>
<feature type="compositionally biased region" description="Low complexity" evidence="8">
    <location>
        <begin position="323"/>
        <end position="334"/>
    </location>
</feature>
<keyword evidence="4 7" id="KW-0833">Ubl conjugation pathway</keyword>
<accession>A0AAD3TYF5</accession>
<evidence type="ECO:0000256" key="7">
    <source>
        <dbReference type="RuleBase" id="RU366025"/>
    </source>
</evidence>
<feature type="compositionally biased region" description="Low complexity" evidence="8">
    <location>
        <begin position="366"/>
        <end position="375"/>
    </location>
</feature>
<feature type="region of interest" description="Disordered" evidence="8">
    <location>
        <begin position="1"/>
        <end position="30"/>
    </location>
</feature>
<sequence length="830" mass="89990">MSHSAPQSKVPSPAPSPRVSTADDRPVSANKPAGIINMGMTCFLNSTFQSLAATPPLISLLRNNPALPLHLTPDSQLPHAVQITDATPCLRSDSLEPPLSPLLPVTRAFTNMLHKAWTMKDNGGGTSGPGESSTQHSMSLRALLKELARKYDQYDEFAQQDAHELLRHLLDSMEMEEKDVIKRINKGRAATGAPSVGSVSSAQAEPGDEPEVELVSFVDALFGGLLASVVVCETCKSVSHTYEGFLDLSLSMRADDDLPSRQRKRDRFRGLAARGIPSRLSPAKGKQFDTSHATMSEPEGSDSEHGRPRHLGVSHGRPPRQPSSDADSAHSNASPYFSNSTKRGAKVRPSFSFRRKDKDKKDKSKASTSPDKSPTVPLLPDPSSHLEVPGPEPDSGPPTPRASSPDPSGSNASLHSNHQHHHHQHTAAPTPAQAAYIQRILFGPPGPPDSYDPLAKLRDAHAGQPSPPRDSGLVESLKNFMAVEVLEGENAFACHKCWKIKVGRYSHKNSDPQTPANGDVPTISVEGDDSRSGRDTSRPTGIVRALSPLRQIVKLPEQFSPAPSGTASLATVPSSGGHSVDSLTSTSTTGTTDDASNTSGSPAFPAPESDSDGLSDSSESDDDEPPPELVRRSFLRPPLSRKQSRSKHFVLRRAFKRYMMAKAPEVLVFHIKRFKQTTSAVYSAFSSLRKLDDFVSFPETLDIAPFMAPNRSDFKVVSTANGSRAPYQDWPSPEQCPGRTPMPYRLYAVVVHLGTMVGGHYIAYVLVDPQRLFTPPGAPVDLMGALNLDDRAGKPDRRVWCYTSDTQIRLASIEEVMAARAYLCFYEKAF</sequence>
<keyword evidence="5 7" id="KW-0378">Hydrolase</keyword>
<feature type="region of interest" description="Disordered" evidence="8">
    <location>
        <begin position="557"/>
        <end position="640"/>
    </location>
</feature>
<evidence type="ECO:0000256" key="1">
    <source>
        <dbReference type="ARBA" id="ARBA00000707"/>
    </source>
</evidence>
<feature type="compositionally biased region" description="Polar residues" evidence="8">
    <location>
        <begin position="401"/>
        <end position="416"/>
    </location>
</feature>
<dbReference type="GO" id="GO:0004843">
    <property type="term" value="F:cysteine-type deubiquitinase activity"/>
    <property type="evidence" value="ECO:0007669"/>
    <property type="project" value="UniProtKB-UniRule"/>
</dbReference>
<keyword evidence="11" id="KW-1185">Reference proteome</keyword>
<comment type="similarity">
    <text evidence="2 7">Belongs to the peptidase C19 family.</text>
</comment>
<dbReference type="SUPFAM" id="SSF54001">
    <property type="entry name" value="Cysteine proteinases"/>
    <property type="match status" value="1"/>
</dbReference>
<evidence type="ECO:0000256" key="8">
    <source>
        <dbReference type="SAM" id="MobiDB-lite"/>
    </source>
</evidence>
<dbReference type="EC" id="3.4.19.12" evidence="7"/>
<dbReference type="PANTHER" id="PTHR24006:SF888">
    <property type="entry name" value="UBIQUITIN CARBOXYL-TERMINAL HYDROLASE 30"/>
    <property type="match status" value="1"/>
</dbReference>
<name>A0AAD3TYF5_9TREE</name>
<reference evidence="10" key="1">
    <citation type="journal article" date="2023" name="BMC Genomics">
        <title>Chromosome-level genome assemblies of Cutaneotrichosporon spp. (Trichosporonales, Basidiomycota) reveal imbalanced evolution between nucleotide sequences and chromosome synteny.</title>
        <authorList>
            <person name="Kobayashi Y."/>
            <person name="Kayamori A."/>
            <person name="Aoki K."/>
            <person name="Shiwa Y."/>
            <person name="Matsutani M."/>
            <person name="Fujita N."/>
            <person name="Sugita T."/>
            <person name="Iwasaki W."/>
            <person name="Tanaka N."/>
            <person name="Takashima M."/>
        </authorList>
    </citation>
    <scope>NUCLEOTIDE SEQUENCE</scope>
    <source>
        <strain evidence="10">HIS016</strain>
    </source>
</reference>
<comment type="catalytic activity">
    <reaction evidence="1 7">
        <text>Thiol-dependent hydrolysis of ester, thioester, amide, peptide and isopeptide bonds formed by the C-terminal Gly of ubiquitin (a 76-residue protein attached to proteins as an intracellular targeting signal).</text>
        <dbReference type="EC" id="3.4.19.12"/>
    </reaction>
</comment>
<feature type="compositionally biased region" description="Acidic residues" evidence="8">
    <location>
        <begin position="609"/>
        <end position="626"/>
    </location>
</feature>
<dbReference type="GO" id="GO:0006508">
    <property type="term" value="P:proteolysis"/>
    <property type="evidence" value="ECO:0007669"/>
    <property type="project" value="UniProtKB-KW"/>
</dbReference>
<feature type="region of interest" description="Disordered" evidence="8">
    <location>
        <begin position="507"/>
        <end position="545"/>
    </location>
</feature>
<dbReference type="Proteomes" id="UP001222932">
    <property type="component" value="Unassembled WGS sequence"/>
</dbReference>
<feature type="domain" description="USP" evidence="9">
    <location>
        <begin position="33"/>
        <end position="829"/>
    </location>
</feature>
<evidence type="ECO:0000256" key="4">
    <source>
        <dbReference type="ARBA" id="ARBA00022786"/>
    </source>
</evidence>
<evidence type="ECO:0000256" key="5">
    <source>
        <dbReference type="ARBA" id="ARBA00022801"/>
    </source>
</evidence>
<dbReference type="InterPro" id="IPR028889">
    <property type="entry name" value="USP"/>
</dbReference>
<dbReference type="AlphaFoldDB" id="A0AAD3TYF5"/>
<dbReference type="InterPro" id="IPR018200">
    <property type="entry name" value="USP_CS"/>
</dbReference>
<dbReference type="PROSITE" id="PS50235">
    <property type="entry name" value="USP_3"/>
    <property type="match status" value="1"/>
</dbReference>
<feature type="compositionally biased region" description="Polar residues" evidence="8">
    <location>
        <begin position="1"/>
        <end position="10"/>
    </location>
</feature>
<protein>
    <recommendedName>
        <fullName evidence="7">Ubiquitin carboxyl-terminal hydrolase</fullName>
        <ecNumber evidence="7">3.4.19.12</ecNumber>
    </recommendedName>
</protein>
<feature type="compositionally biased region" description="Basic and acidic residues" evidence="8">
    <location>
        <begin position="354"/>
        <end position="365"/>
    </location>
</feature>
<feature type="compositionally biased region" description="Basic and acidic residues" evidence="8">
    <location>
        <begin position="528"/>
        <end position="537"/>
    </location>
</feature>
<feature type="compositionally biased region" description="Pro residues" evidence="8">
    <location>
        <begin position="390"/>
        <end position="400"/>
    </location>
</feature>
<dbReference type="GO" id="GO:0005634">
    <property type="term" value="C:nucleus"/>
    <property type="evidence" value="ECO:0007669"/>
    <property type="project" value="TreeGrafter"/>
</dbReference>
<feature type="region of interest" description="Disordered" evidence="8">
    <location>
        <begin position="257"/>
        <end position="473"/>
    </location>
</feature>
<keyword evidence="6 7" id="KW-0788">Thiol protease</keyword>
<gene>
    <name evidence="10" type="ORF">CspeluHIS016_0602880</name>
</gene>
<dbReference type="EMBL" id="BTCM01000006">
    <property type="protein sequence ID" value="GMK58846.1"/>
    <property type="molecule type" value="Genomic_DNA"/>
</dbReference>
<comment type="caution">
    <text evidence="10">The sequence shown here is derived from an EMBL/GenBank/DDBJ whole genome shotgun (WGS) entry which is preliminary data.</text>
</comment>
<reference evidence="10" key="2">
    <citation type="submission" date="2023-06" db="EMBL/GenBank/DDBJ databases">
        <authorList>
            <person name="Kobayashi Y."/>
            <person name="Kayamori A."/>
            <person name="Aoki K."/>
            <person name="Shiwa Y."/>
            <person name="Fujita N."/>
            <person name="Sugita T."/>
            <person name="Iwasaki W."/>
            <person name="Tanaka N."/>
            <person name="Takashima M."/>
        </authorList>
    </citation>
    <scope>NUCLEOTIDE SEQUENCE</scope>
    <source>
        <strain evidence="10">HIS016</strain>
    </source>
</reference>
<dbReference type="GO" id="GO:0005829">
    <property type="term" value="C:cytosol"/>
    <property type="evidence" value="ECO:0007669"/>
    <property type="project" value="TreeGrafter"/>
</dbReference>
<dbReference type="PROSITE" id="PS00972">
    <property type="entry name" value="USP_1"/>
    <property type="match status" value="1"/>
</dbReference>
<dbReference type="InterPro" id="IPR050164">
    <property type="entry name" value="Peptidase_C19"/>
</dbReference>
<dbReference type="GO" id="GO:0016579">
    <property type="term" value="P:protein deubiquitination"/>
    <property type="evidence" value="ECO:0007669"/>
    <property type="project" value="InterPro"/>
</dbReference>
<dbReference type="InterPro" id="IPR038765">
    <property type="entry name" value="Papain-like_cys_pep_sf"/>
</dbReference>
<proteinExistence type="inferred from homology"/>
<evidence type="ECO:0000313" key="10">
    <source>
        <dbReference type="EMBL" id="GMK58846.1"/>
    </source>
</evidence>
<dbReference type="Gene3D" id="3.90.70.10">
    <property type="entry name" value="Cysteine proteinases"/>
    <property type="match status" value="2"/>
</dbReference>
<evidence type="ECO:0000259" key="9">
    <source>
        <dbReference type="PROSITE" id="PS50235"/>
    </source>
</evidence>